<accession>A0A0P1FV08</accession>
<dbReference type="GO" id="GO:0000155">
    <property type="term" value="F:phosphorelay sensor kinase activity"/>
    <property type="evidence" value="ECO:0007669"/>
    <property type="project" value="InterPro"/>
</dbReference>
<feature type="transmembrane region" description="Helical" evidence="7">
    <location>
        <begin position="90"/>
        <end position="106"/>
    </location>
</feature>
<dbReference type="EC" id="2.7.13.3" evidence="2"/>
<evidence type="ECO:0000256" key="6">
    <source>
        <dbReference type="ARBA" id="ARBA00023012"/>
    </source>
</evidence>
<evidence type="ECO:0000256" key="4">
    <source>
        <dbReference type="ARBA" id="ARBA00022679"/>
    </source>
</evidence>
<dbReference type="PANTHER" id="PTHR43711">
    <property type="entry name" value="TWO-COMPONENT HISTIDINE KINASE"/>
    <property type="match status" value="1"/>
</dbReference>
<feature type="domain" description="Histidine kinase" evidence="8">
    <location>
        <begin position="201"/>
        <end position="423"/>
    </location>
</feature>
<comment type="catalytic activity">
    <reaction evidence="1">
        <text>ATP + protein L-histidine = ADP + protein N-phospho-L-histidine.</text>
        <dbReference type="EC" id="2.7.13.3"/>
    </reaction>
</comment>
<name>A0A0P1FV08_9RHOB</name>
<evidence type="ECO:0000259" key="8">
    <source>
        <dbReference type="PROSITE" id="PS50109"/>
    </source>
</evidence>
<dbReference type="Proteomes" id="UP000051887">
    <property type="component" value="Unassembled WGS sequence"/>
</dbReference>
<dbReference type="SUPFAM" id="SSF47384">
    <property type="entry name" value="Homodimeric domain of signal transducing histidine kinase"/>
    <property type="match status" value="1"/>
</dbReference>
<keyword evidence="3" id="KW-0597">Phosphoprotein</keyword>
<dbReference type="Gene3D" id="3.30.565.10">
    <property type="entry name" value="Histidine kinase-like ATPase, C-terminal domain"/>
    <property type="match status" value="1"/>
</dbReference>
<dbReference type="PROSITE" id="PS50109">
    <property type="entry name" value="HIS_KIN"/>
    <property type="match status" value="1"/>
</dbReference>
<evidence type="ECO:0000313" key="12">
    <source>
        <dbReference type="Proteomes" id="UP000051887"/>
    </source>
</evidence>
<evidence type="ECO:0000313" key="10">
    <source>
        <dbReference type="EMBL" id="CUH72867.1"/>
    </source>
</evidence>
<protein>
    <recommendedName>
        <fullName evidence="2">histidine kinase</fullName>
        <ecNumber evidence="2">2.7.13.3</ecNumber>
    </recommendedName>
</protein>
<dbReference type="SUPFAM" id="SSF55874">
    <property type="entry name" value="ATPase domain of HSP90 chaperone/DNA topoisomerase II/histidine kinase"/>
    <property type="match status" value="1"/>
</dbReference>
<dbReference type="Pfam" id="PF00512">
    <property type="entry name" value="HisKA"/>
    <property type="match status" value="1"/>
</dbReference>
<feature type="transmembrane region" description="Helical" evidence="7">
    <location>
        <begin position="150"/>
        <end position="170"/>
    </location>
</feature>
<dbReference type="CDD" id="cd00082">
    <property type="entry name" value="HisKA"/>
    <property type="match status" value="1"/>
</dbReference>
<dbReference type="InterPro" id="IPR004358">
    <property type="entry name" value="Sig_transdc_His_kin-like_C"/>
</dbReference>
<evidence type="ECO:0000256" key="5">
    <source>
        <dbReference type="ARBA" id="ARBA00022777"/>
    </source>
</evidence>
<evidence type="ECO:0000313" key="11">
    <source>
        <dbReference type="Proteomes" id="UP000051086"/>
    </source>
</evidence>
<dbReference type="Proteomes" id="UP000051086">
    <property type="component" value="Unassembled WGS sequence"/>
</dbReference>
<keyword evidence="7" id="KW-0472">Membrane</keyword>
<dbReference type="SMART" id="SM00387">
    <property type="entry name" value="HATPase_c"/>
    <property type="match status" value="1"/>
</dbReference>
<keyword evidence="5 10" id="KW-0418">Kinase</keyword>
<keyword evidence="6" id="KW-0902">Two-component regulatory system</keyword>
<feature type="transmembrane region" description="Helical" evidence="7">
    <location>
        <begin position="37"/>
        <end position="57"/>
    </location>
</feature>
<evidence type="ECO:0000256" key="7">
    <source>
        <dbReference type="SAM" id="Phobius"/>
    </source>
</evidence>
<reference evidence="9 11" key="1">
    <citation type="submission" date="2015-09" db="EMBL/GenBank/DDBJ databases">
        <authorList>
            <person name="Rodrigo-Torres L."/>
            <person name="Arahal D.R."/>
        </authorList>
    </citation>
    <scope>NUCLEOTIDE SEQUENCE [LARGE SCALE GENOMIC DNA]</scope>
    <source>
        <strain evidence="9 11">CECT 5118</strain>
    </source>
</reference>
<evidence type="ECO:0000256" key="3">
    <source>
        <dbReference type="ARBA" id="ARBA00022553"/>
    </source>
</evidence>
<dbReference type="InterPro" id="IPR003594">
    <property type="entry name" value="HATPase_dom"/>
</dbReference>
<evidence type="ECO:0000313" key="9">
    <source>
        <dbReference type="EMBL" id="CUH69464.1"/>
    </source>
</evidence>
<dbReference type="Pfam" id="PF02518">
    <property type="entry name" value="HATPase_c"/>
    <property type="match status" value="1"/>
</dbReference>
<dbReference type="AlphaFoldDB" id="A0A0P1FV08"/>
<dbReference type="PRINTS" id="PR00344">
    <property type="entry name" value="BCTRLSENSOR"/>
</dbReference>
<gene>
    <name evidence="10" type="primary">divJ</name>
    <name evidence="9" type="ORF">TL5118_03426</name>
    <name evidence="10" type="ORF">TL5120_02666</name>
</gene>
<keyword evidence="7" id="KW-0812">Transmembrane</keyword>
<dbReference type="EMBL" id="CYSC01000035">
    <property type="protein sequence ID" value="CUH72867.1"/>
    <property type="molecule type" value="Genomic_DNA"/>
</dbReference>
<keyword evidence="4 10" id="KW-0808">Transferase</keyword>
<keyword evidence="11" id="KW-1185">Reference proteome</keyword>
<evidence type="ECO:0000256" key="1">
    <source>
        <dbReference type="ARBA" id="ARBA00000085"/>
    </source>
</evidence>
<dbReference type="SMART" id="SM00388">
    <property type="entry name" value="HisKA"/>
    <property type="match status" value="1"/>
</dbReference>
<reference evidence="10 12" key="2">
    <citation type="submission" date="2015-09" db="EMBL/GenBank/DDBJ databases">
        <authorList>
            <consortium name="Swine Surveillance"/>
        </authorList>
    </citation>
    <scope>NUCLEOTIDE SEQUENCE [LARGE SCALE GENOMIC DNA]</scope>
    <source>
        <strain evidence="10 12">5120</strain>
    </source>
</reference>
<dbReference type="InterPro" id="IPR036890">
    <property type="entry name" value="HATPase_C_sf"/>
</dbReference>
<keyword evidence="7" id="KW-1133">Transmembrane helix</keyword>
<dbReference type="PANTHER" id="PTHR43711:SF26">
    <property type="entry name" value="SENSOR HISTIDINE KINASE RCSC"/>
    <property type="match status" value="1"/>
</dbReference>
<feature type="transmembrane region" description="Helical" evidence="7">
    <location>
        <begin position="118"/>
        <end position="138"/>
    </location>
</feature>
<dbReference type="EMBL" id="CYSB01000040">
    <property type="protein sequence ID" value="CUH69464.1"/>
    <property type="molecule type" value="Genomic_DNA"/>
</dbReference>
<dbReference type="Gene3D" id="1.10.287.130">
    <property type="match status" value="1"/>
</dbReference>
<dbReference type="InterPro" id="IPR003661">
    <property type="entry name" value="HisK_dim/P_dom"/>
</dbReference>
<dbReference type="InterPro" id="IPR036097">
    <property type="entry name" value="HisK_dim/P_sf"/>
</dbReference>
<organism evidence="10 12">
    <name type="scientific">Thalassovita autumnalis</name>
    <dbReference type="NCBI Taxonomy" id="2072972"/>
    <lineage>
        <taxon>Bacteria</taxon>
        <taxon>Pseudomonadati</taxon>
        <taxon>Pseudomonadota</taxon>
        <taxon>Alphaproteobacteria</taxon>
        <taxon>Rhodobacterales</taxon>
        <taxon>Roseobacteraceae</taxon>
        <taxon>Thalassovita</taxon>
    </lineage>
</organism>
<evidence type="ECO:0000256" key="2">
    <source>
        <dbReference type="ARBA" id="ARBA00012438"/>
    </source>
</evidence>
<dbReference type="InterPro" id="IPR050736">
    <property type="entry name" value="Sensor_HK_Regulatory"/>
</dbReference>
<proteinExistence type="predicted"/>
<sequence>MSLDADHRRRLEHASGLVRFLLPFSAAWALLSLFLGAYVSALGATIASLGFVFAILFERRIPSLWLRSIWLLTTDLGMFLATIATHPDSYTAFLLVFRATIPISVFSPKEPRLLRWGLVMTPILIWFATWWVGFQVLADFEIGEDLAQRFFAPLTGISVFAILLFEFAYYDRLRQSQVADLEAAKRASDQANASKDRFLRSLTHDMRTPLHTITGYTDMLVDAAHAGEPVPADVVQARSTHVLAASHELLDMIDRGISLAALSGEGFDVKPETVRVQALMADLLQELAPRCEAAGLTLENRLPDDLSLVADPAYLAVALRQLIENALKFCPRGGTIWVEAGAEAKVGFVEIAVCDDGPGFPIGREDRAFDPFERLGHAMGEISGSGVGLSLVRAQIEAMAGHVGIDASYGDGARVWIRLPVVTA</sequence>
<dbReference type="InterPro" id="IPR005467">
    <property type="entry name" value="His_kinase_dom"/>
</dbReference>
<dbReference type="OrthoDB" id="9801651at2"/>
<feature type="transmembrane region" description="Helical" evidence="7">
    <location>
        <begin position="64"/>
        <end position="84"/>
    </location>
</feature>
<dbReference type="RefSeq" id="WP_082626322.1">
    <property type="nucleotide sequence ID" value="NZ_CYSB01000040.1"/>
</dbReference>